<keyword evidence="4 7" id="KW-0808">Transferase</keyword>
<evidence type="ECO:0000256" key="1">
    <source>
        <dbReference type="ARBA" id="ARBA00004370"/>
    </source>
</evidence>
<evidence type="ECO:0000259" key="5">
    <source>
        <dbReference type="Pfam" id="PF04101"/>
    </source>
</evidence>
<evidence type="ECO:0000313" key="7">
    <source>
        <dbReference type="EMBL" id="BBI31478.1"/>
    </source>
</evidence>
<proteinExistence type="inferred from homology"/>
<gene>
    <name evidence="7" type="primary">ugtP</name>
    <name evidence="7" type="ORF">KCTCHS21_08770</name>
</gene>
<dbReference type="SUPFAM" id="SSF53756">
    <property type="entry name" value="UDP-Glycosyltransferase/glycogen phosphorylase"/>
    <property type="match status" value="1"/>
</dbReference>
<dbReference type="InterPro" id="IPR009695">
    <property type="entry name" value="Diacylglyc_glucosyltr_N"/>
</dbReference>
<dbReference type="Pfam" id="PF06925">
    <property type="entry name" value="MGDG_synth"/>
    <property type="match status" value="1"/>
</dbReference>
<reference evidence="7 8" key="1">
    <citation type="submission" date="2019-01" db="EMBL/GenBank/DDBJ databases">
        <title>Complete genome sequence of Cohnella hallensis HS21 isolated from Korean fir (Abies koreana) rhizospheric soil.</title>
        <authorList>
            <person name="Jiang L."/>
            <person name="Kang S.W."/>
            <person name="Kim S."/>
            <person name="Jung J."/>
            <person name="Kim C.Y."/>
            <person name="Kim D.H."/>
            <person name="Kim S.W."/>
            <person name="Lee J."/>
        </authorList>
    </citation>
    <scope>NUCLEOTIDE SEQUENCE [LARGE SCALE GENOMIC DNA]</scope>
    <source>
        <strain evidence="7 8">HS21</strain>
    </source>
</reference>
<dbReference type="OrthoDB" id="9815663at2"/>
<evidence type="ECO:0000259" key="6">
    <source>
        <dbReference type="Pfam" id="PF06925"/>
    </source>
</evidence>
<evidence type="ECO:0000313" key="8">
    <source>
        <dbReference type="Proteomes" id="UP000289856"/>
    </source>
</evidence>
<dbReference type="GO" id="GO:0016758">
    <property type="term" value="F:hexosyltransferase activity"/>
    <property type="evidence" value="ECO:0007669"/>
    <property type="project" value="InterPro"/>
</dbReference>
<dbReference type="AlphaFoldDB" id="A0A3T1D080"/>
<dbReference type="KEGG" id="cohn:KCTCHS21_08770"/>
<dbReference type="GO" id="GO:0009247">
    <property type="term" value="P:glycolipid biosynthetic process"/>
    <property type="evidence" value="ECO:0007669"/>
    <property type="project" value="InterPro"/>
</dbReference>
<evidence type="ECO:0000256" key="2">
    <source>
        <dbReference type="ARBA" id="ARBA00006962"/>
    </source>
</evidence>
<dbReference type="Pfam" id="PF04101">
    <property type="entry name" value="Glyco_tran_28_C"/>
    <property type="match status" value="1"/>
</dbReference>
<evidence type="ECO:0000256" key="3">
    <source>
        <dbReference type="ARBA" id="ARBA00022676"/>
    </source>
</evidence>
<sequence length="382" mass="42877">MTGQRKVLIVYARFGEGHWQAAVALKHSFVTQGNCEVKLIDLLAESHPLLNEVSRFVYKSSYHMFPQVYGWVYEATKEMKTNSLFTNWLHSFGAMTLQKLIMQEKPDAVIHTFPLLVLPSVSSKIGRKIPMFNVITDFDLHSRWIHPDVDKYYVATEDLSKELHSLGIDSSRIAATGIPLRFSLSPDKTTRFATPKYGLSSHKPIVLVMAGASGTMADIDEWCLKLVKLSNVQVVIVCGRNRALENSLKNKCSENDDITVYGYIEQIDELMSISSCIVTKPGGLTLSEAIRAELPMFLYRPVPGQERNNARYLENKGAAIICHNSSELLTQINKLFCNSLQQIMMHQALHSLSKKAASDSIAFDIIHQLNIMEEASSSPVRI</sequence>
<comment type="similarity">
    <text evidence="2">Belongs to the glycosyltransferase 28 family.</text>
</comment>
<evidence type="ECO:0000256" key="4">
    <source>
        <dbReference type="ARBA" id="ARBA00022679"/>
    </source>
</evidence>
<dbReference type="InterPro" id="IPR007235">
    <property type="entry name" value="Glyco_trans_28_C"/>
</dbReference>
<dbReference type="EMBL" id="AP019400">
    <property type="protein sequence ID" value="BBI31478.1"/>
    <property type="molecule type" value="Genomic_DNA"/>
</dbReference>
<name>A0A3T1D080_9BACL</name>
<dbReference type="PANTHER" id="PTHR43025:SF3">
    <property type="entry name" value="MONOGALACTOSYLDIACYLGLYCEROL SYNTHASE 1, CHLOROPLASTIC"/>
    <property type="match status" value="1"/>
</dbReference>
<dbReference type="RefSeq" id="WP_130605324.1">
    <property type="nucleotide sequence ID" value="NZ_AP019400.1"/>
</dbReference>
<dbReference type="InterPro" id="IPR050519">
    <property type="entry name" value="Glycosyltransf_28_UgtP"/>
</dbReference>
<dbReference type="PANTHER" id="PTHR43025">
    <property type="entry name" value="MONOGALACTOSYLDIACYLGLYCEROL SYNTHASE"/>
    <property type="match status" value="1"/>
</dbReference>
<keyword evidence="3" id="KW-0328">Glycosyltransferase</keyword>
<dbReference type="Gene3D" id="3.40.50.2000">
    <property type="entry name" value="Glycogen Phosphorylase B"/>
    <property type="match status" value="1"/>
</dbReference>
<keyword evidence="8" id="KW-1185">Reference proteome</keyword>
<dbReference type="GO" id="GO:0016020">
    <property type="term" value="C:membrane"/>
    <property type="evidence" value="ECO:0007669"/>
    <property type="project" value="UniProtKB-SubCell"/>
</dbReference>
<dbReference type="Proteomes" id="UP000289856">
    <property type="component" value="Chromosome"/>
</dbReference>
<accession>A0A3T1D080</accession>
<organism evidence="7 8">
    <name type="scientific">Cohnella abietis</name>
    <dbReference type="NCBI Taxonomy" id="2507935"/>
    <lineage>
        <taxon>Bacteria</taxon>
        <taxon>Bacillati</taxon>
        <taxon>Bacillota</taxon>
        <taxon>Bacilli</taxon>
        <taxon>Bacillales</taxon>
        <taxon>Paenibacillaceae</taxon>
        <taxon>Cohnella</taxon>
    </lineage>
</organism>
<comment type="subcellular location">
    <subcellularLocation>
        <location evidence="1">Membrane</location>
    </subcellularLocation>
</comment>
<protein>
    <submittedName>
        <fullName evidence="7">Processive diacylglycerol beta-glucosyltransferase</fullName>
    </submittedName>
</protein>
<feature type="domain" description="Glycosyl transferase family 28 C-terminal" evidence="5">
    <location>
        <begin position="224"/>
        <end position="356"/>
    </location>
</feature>
<feature type="domain" description="Diacylglycerol glucosyltransferase N-terminal" evidence="6">
    <location>
        <begin position="18"/>
        <end position="179"/>
    </location>
</feature>